<evidence type="ECO:0000256" key="1">
    <source>
        <dbReference type="ARBA" id="ARBA00004496"/>
    </source>
</evidence>
<dbReference type="CDD" id="cd18790">
    <property type="entry name" value="SF2_C_UvrB"/>
    <property type="match status" value="1"/>
</dbReference>
<reference evidence="18 19" key="1">
    <citation type="submission" date="2020-08" db="EMBL/GenBank/DDBJ databases">
        <title>Genomic Encyclopedia of Type Strains, Phase IV (KMG-IV): sequencing the most valuable type-strain genomes for metagenomic binning, comparative biology and taxonomic classification.</title>
        <authorList>
            <person name="Goeker M."/>
        </authorList>
    </citation>
    <scope>NUCLEOTIDE SEQUENCE [LARGE SCALE GENOMIC DNA]</scope>
    <source>
        <strain evidence="18 19">DSM 22071</strain>
    </source>
</reference>
<dbReference type="Pfam" id="PF04851">
    <property type="entry name" value="ResIII"/>
    <property type="match status" value="1"/>
</dbReference>
<dbReference type="NCBIfam" id="NF003673">
    <property type="entry name" value="PRK05298.1"/>
    <property type="match status" value="1"/>
</dbReference>
<evidence type="ECO:0000256" key="2">
    <source>
        <dbReference type="ARBA" id="ARBA00008533"/>
    </source>
</evidence>
<evidence type="ECO:0000256" key="5">
    <source>
        <dbReference type="ARBA" id="ARBA00022763"/>
    </source>
</evidence>
<dbReference type="AlphaFoldDB" id="A0A7W7Y640"/>
<comment type="subunit">
    <text evidence="11 13 14">Forms a heterotetramer with UvrA during the search for lesions. Interacts with UvrC in an incision complex.</text>
</comment>
<feature type="domain" description="UVR" evidence="15">
    <location>
        <begin position="622"/>
        <end position="657"/>
    </location>
</feature>
<keyword evidence="8 13" id="KW-0267">Excision nuclease</keyword>
<dbReference type="Gene3D" id="4.10.860.10">
    <property type="entry name" value="UVR domain"/>
    <property type="match status" value="1"/>
</dbReference>
<dbReference type="GO" id="GO:0009381">
    <property type="term" value="F:excinuclease ABC activity"/>
    <property type="evidence" value="ECO:0007669"/>
    <property type="project" value="UniProtKB-UniRule"/>
</dbReference>
<evidence type="ECO:0000256" key="14">
    <source>
        <dbReference type="RuleBase" id="RU003587"/>
    </source>
</evidence>
<evidence type="ECO:0000313" key="19">
    <source>
        <dbReference type="Proteomes" id="UP000528322"/>
    </source>
</evidence>
<dbReference type="InterPro" id="IPR006935">
    <property type="entry name" value="Helicase/UvrB_N"/>
</dbReference>
<dbReference type="RefSeq" id="WP_183733983.1">
    <property type="nucleotide sequence ID" value="NZ_JACHID010000017.1"/>
</dbReference>
<dbReference type="InterPro" id="IPR041471">
    <property type="entry name" value="UvrB_inter"/>
</dbReference>
<dbReference type="GO" id="GO:0005737">
    <property type="term" value="C:cytoplasm"/>
    <property type="evidence" value="ECO:0007669"/>
    <property type="project" value="UniProtKB-SubCell"/>
</dbReference>
<evidence type="ECO:0000256" key="12">
    <source>
        <dbReference type="ARBA" id="ARBA00029504"/>
    </source>
</evidence>
<dbReference type="SMART" id="SM00487">
    <property type="entry name" value="DEXDc"/>
    <property type="match status" value="1"/>
</dbReference>
<evidence type="ECO:0000256" key="3">
    <source>
        <dbReference type="ARBA" id="ARBA00022490"/>
    </source>
</evidence>
<feature type="binding site" evidence="13">
    <location>
        <begin position="37"/>
        <end position="44"/>
    </location>
    <ligand>
        <name>ATP</name>
        <dbReference type="ChEBI" id="CHEBI:30616"/>
    </ligand>
</feature>
<keyword evidence="4 13" id="KW-0547">Nucleotide-binding</keyword>
<evidence type="ECO:0000256" key="10">
    <source>
        <dbReference type="ARBA" id="ARBA00023236"/>
    </source>
</evidence>
<evidence type="ECO:0000259" key="15">
    <source>
        <dbReference type="PROSITE" id="PS50151"/>
    </source>
</evidence>
<feature type="short sequence motif" description="Beta-hairpin" evidence="13">
    <location>
        <begin position="90"/>
        <end position="113"/>
    </location>
</feature>
<dbReference type="Pfam" id="PF00271">
    <property type="entry name" value="Helicase_C"/>
    <property type="match status" value="1"/>
</dbReference>
<evidence type="ECO:0000256" key="4">
    <source>
        <dbReference type="ARBA" id="ARBA00022741"/>
    </source>
</evidence>
<evidence type="ECO:0000259" key="16">
    <source>
        <dbReference type="PROSITE" id="PS51192"/>
    </source>
</evidence>
<evidence type="ECO:0000256" key="8">
    <source>
        <dbReference type="ARBA" id="ARBA00022881"/>
    </source>
</evidence>
<dbReference type="GO" id="GO:0009380">
    <property type="term" value="C:excinuclease repair complex"/>
    <property type="evidence" value="ECO:0007669"/>
    <property type="project" value="InterPro"/>
</dbReference>
<evidence type="ECO:0000259" key="17">
    <source>
        <dbReference type="PROSITE" id="PS51194"/>
    </source>
</evidence>
<comment type="similarity">
    <text evidence="2 13 14">Belongs to the UvrB family.</text>
</comment>
<keyword evidence="6 13" id="KW-0228">DNA excision</keyword>
<protein>
    <recommendedName>
        <fullName evidence="12 13">UvrABC system protein B</fullName>
        <shortName evidence="13">Protein UvrB</shortName>
    </recommendedName>
    <alternativeName>
        <fullName evidence="13">Excinuclease ABC subunit B</fullName>
    </alternativeName>
</protein>
<organism evidence="18 19">
    <name type="scientific">Desulfurispira natronophila</name>
    <dbReference type="NCBI Taxonomy" id="682562"/>
    <lineage>
        <taxon>Bacteria</taxon>
        <taxon>Pseudomonadati</taxon>
        <taxon>Chrysiogenota</taxon>
        <taxon>Chrysiogenia</taxon>
        <taxon>Chrysiogenales</taxon>
        <taxon>Chrysiogenaceae</taxon>
        <taxon>Desulfurispira</taxon>
    </lineage>
</organism>
<comment type="domain">
    <text evidence="13">The beta-hairpin motif is involved in DNA binding.</text>
</comment>
<dbReference type="PROSITE" id="PS51194">
    <property type="entry name" value="HELICASE_CTER"/>
    <property type="match status" value="1"/>
</dbReference>
<gene>
    <name evidence="13" type="primary">uvrB</name>
    <name evidence="18" type="ORF">HNR37_002143</name>
</gene>
<evidence type="ECO:0000313" key="18">
    <source>
        <dbReference type="EMBL" id="MBB5022796.1"/>
    </source>
</evidence>
<feature type="domain" description="Helicase C-terminal" evidence="17">
    <location>
        <begin position="429"/>
        <end position="591"/>
    </location>
</feature>
<dbReference type="PROSITE" id="PS50151">
    <property type="entry name" value="UVR"/>
    <property type="match status" value="1"/>
</dbReference>
<dbReference type="GO" id="GO:0003677">
    <property type="term" value="F:DNA binding"/>
    <property type="evidence" value="ECO:0007669"/>
    <property type="project" value="UniProtKB-UniRule"/>
</dbReference>
<dbReference type="SUPFAM" id="SSF52540">
    <property type="entry name" value="P-loop containing nucleoside triphosphate hydrolases"/>
    <property type="match status" value="2"/>
</dbReference>
<dbReference type="SUPFAM" id="SSF46600">
    <property type="entry name" value="C-terminal UvrC-binding domain of UvrB"/>
    <property type="match status" value="1"/>
</dbReference>
<accession>A0A7W7Y640</accession>
<evidence type="ECO:0000256" key="13">
    <source>
        <dbReference type="HAMAP-Rule" id="MF_00204"/>
    </source>
</evidence>
<dbReference type="InterPro" id="IPR004807">
    <property type="entry name" value="UvrB"/>
</dbReference>
<dbReference type="InterPro" id="IPR027417">
    <property type="entry name" value="P-loop_NTPase"/>
</dbReference>
<dbReference type="Proteomes" id="UP000528322">
    <property type="component" value="Unassembled WGS sequence"/>
</dbReference>
<comment type="subcellular location">
    <subcellularLocation>
        <location evidence="1 13 14">Cytoplasm</location>
    </subcellularLocation>
</comment>
<dbReference type="NCBIfam" id="TIGR00631">
    <property type="entry name" value="uvrb"/>
    <property type="match status" value="1"/>
</dbReference>
<dbReference type="InterPro" id="IPR001943">
    <property type="entry name" value="UVR_dom"/>
</dbReference>
<dbReference type="GO" id="GO:0005524">
    <property type="term" value="F:ATP binding"/>
    <property type="evidence" value="ECO:0007669"/>
    <property type="project" value="UniProtKB-UniRule"/>
</dbReference>
<dbReference type="InterPro" id="IPR014001">
    <property type="entry name" value="Helicase_ATP-bd"/>
</dbReference>
<name>A0A7W7Y640_9BACT</name>
<dbReference type="Gene3D" id="3.40.50.300">
    <property type="entry name" value="P-loop containing nucleotide triphosphate hydrolases"/>
    <property type="match status" value="3"/>
</dbReference>
<dbReference type="PANTHER" id="PTHR24029:SF0">
    <property type="entry name" value="UVRABC SYSTEM PROTEIN B"/>
    <property type="match status" value="1"/>
</dbReference>
<dbReference type="PANTHER" id="PTHR24029">
    <property type="entry name" value="UVRABC SYSTEM PROTEIN B"/>
    <property type="match status" value="1"/>
</dbReference>
<dbReference type="Pfam" id="PF12344">
    <property type="entry name" value="UvrB"/>
    <property type="match status" value="1"/>
</dbReference>
<dbReference type="InterPro" id="IPR024759">
    <property type="entry name" value="UvrB_YAD/RRR_dom"/>
</dbReference>
<evidence type="ECO:0000256" key="6">
    <source>
        <dbReference type="ARBA" id="ARBA00022769"/>
    </source>
</evidence>
<evidence type="ECO:0000256" key="9">
    <source>
        <dbReference type="ARBA" id="ARBA00023204"/>
    </source>
</evidence>
<dbReference type="Pfam" id="PF17757">
    <property type="entry name" value="UvrB_inter"/>
    <property type="match status" value="1"/>
</dbReference>
<keyword evidence="9 13" id="KW-0234">DNA repair</keyword>
<dbReference type="Pfam" id="PF02151">
    <property type="entry name" value="UVR"/>
    <property type="match status" value="1"/>
</dbReference>
<dbReference type="InterPro" id="IPR036876">
    <property type="entry name" value="UVR_dom_sf"/>
</dbReference>
<proteinExistence type="inferred from homology"/>
<keyword evidence="3 13" id="KW-0963">Cytoplasm</keyword>
<dbReference type="PROSITE" id="PS51192">
    <property type="entry name" value="HELICASE_ATP_BIND_1"/>
    <property type="match status" value="1"/>
</dbReference>
<dbReference type="GO" id="GO:0006289">
    <property type="term" value="P:nucleotide-excision repair"/>
    <property type="evidence" value="ECO:0007669"/>
    <property type="project" value="UniProtKB-UniRule"/>
</dbReference>
<dbReference type="HAMAP" id="MF_00204">
    <property type="entry name" value="UvrB"/>
    <property type="match status" value="1"/>
</dbReference>
<feature type="domain" description="Helicase ATP-binding" evidence="16">
    <location>
        <begin position="24"/>
        <end position="149"/>
    </location>
</feature>
<keyword evidence="5 13" id="KW-0227">DNA damage</keyword>
<dbReference type="SMART" id="SM00490">
    <property type="entry name" value="HELICc"/>
    <property type="match status" value="1"/>
</dbReference>
<evidence type="ECO:0000256" key="7">
    <source>
        <dbReference type="ARBA" id="ARBA00022840"/>
    </source>
</evidence>
<dbReference type="GO" id="GO:0016887">
    <property type="term" value="F:ATP hydrolysis activity"/>
    <property type="evidence" value="ECO:0007669"/>
    <property type="project" value="InterPro"/>
</dbReference>
<comment type="caution">
    <text evidence="18">The sequence shown here is derived from an EMBL/GenBank/DDBJ whole genome shotgun (WGS) entry which is preliminary data.</text>
</comment>
<keyword evidence="19" id="KW-1185">Reference proteome</keyword>
<keyword evidence="7 13" id="KW-0067">ATP-binding</keyword>
<keyword evidence="10 13" id="KW-0742">SOS response</keyword>
<dbReference type="InterPro" id="IPR001650">
    <property type="entry name" value="Helicase_C-like"/>
</dbReference>
<evidence type="ECO:0000256" key="11">
    <source>
        <dbReference type="ARBA" id="ARBA00026033"/>
    </source>
</evidence>
<sequence>MAFQVVSPYSPAGSQPQAIETISRNIERGQKHQVLLGVTGSGKTYTMAKIVEAVQKPTLVIAHNKTLAAQLYQEFQEFFPHNAVEYFVSYYDYYQPEAYIPTTDTFIEKDSSINEKIDRLRHSATRSILERRDVLIVASVSCIYGLGSAEFYLDMVTPVSIGDEMDMEDLAAELVRVQYTRNDTDFRRGTFRRRGDIVEIFPSYEIDSAIRIEFFGDEVEHIWQIDPLTGEKRQALETVRIYPNSHYVADKSIIERAIGNIKADLKKRLDTFRTENKLLEAQRIEQRTNFDIEMLEEFGFCQGIENYSRYIDGRSEGEPPHTLISYLPDDALVFIDESHATIPQVRGMYNGDRSRKSTLVEYGFRLPAALDNRPLNFDEFNHFLPQAVYVSATPAEYEQELAGGITTELIIRPTGLLDPEIEVRPSTGQVDDLVFELKKIIADGGKVLVTTLTIRLSEHLSDYISQLGIKVKYLHSKIDTIERSEIIRDLRLGVYDVVVGINLLREGLDIPEVQLVAILDADKEGFLRSERSLLQTAGRAARNLKGRVIMYGDNITQSMQKVIDITTQRRAIQQAYNDKHGITPQSISKAIGKNLMPELAEERQERLQGKVDVGELADYQIREKIVELQTKMQRLAEELDFEGAASVRDEIFRLQKHLDG</sequence>
<dbReference type="GO" id="GO:0009432">
    <property type="term" value="P:SOS response"/>
    <property type="evidence" value="ECO:0007669"/>
    <property type="project" value="UniProtKB-UniRule"/>
</dbReference>
<comment type="function">
    <text evidence="13">The UvrABC repair system catalyzes the recognition and processing of DNA lesions. A damage recognition complex composed of 2 UvrA and 2 UvrB subunits scans DNA for abnormalities. Upon binding of the UvrA(2)B(2) complex to a putative damaged site, the DNA wraps around one UvrB monomer. DNA wrap is dependent on ATP binding by UvrB and probably causes local melting of the DNA helix, facilitating insertion of UvrB beta-hairpin between the DNA strands. Then UvrB probes one DNA strand for the presence of a lesion. If a lesion is found the UvrA subunits dissociate and the UvrB-DNA preincision complex is formed. This complex is subsequently bound by UvrC and the second UvrB is released. If no lesion is found, the DNA wraps around the other UvrB subunit that will check the other stand for damage.</text>
</comment>
<dbReference type="CDD" id="cd17916">
    <property type="entry name" value="DEXHc_UvrB"/>
    <property type="match status" value="1"/>
</dbReference>
<dbReference type="EMBL" id="JACHID010000017">
    <property type="protein sequence ID" value="MBB5022796.1"/>
    <property type="molecule type" value="Genomic_DNA"/>
</dbReference>